<dbReference type="SUPFAM" id="SSF56317">
    <property type="entry name" value="Carbon-nitrogen hydrolase"/>
    <property type="match status" value="1"/>
</dbReference>
<keyword evidence="1" id="KW-0732">Signal</keyword>
<accession>A0A7S1MX14</accession>
<organism evidence="2">
    <name type="scientific">Hemiselmis andersenii</name>
    <name type="common">Cryptophyte alga</name>
    <dbReference type="NCBI Taxonomy" id="464988"/>
    <lineage>
        <taxon>Eukaryota</taxon>
        <taxon>Cryptophyceae</taxon>
        <taxon>Cryptomonadales</taxon>
        <taxon>Hemiselmidaceae</taxon>
        <taxon>Hemiselmis</taxon>
    </lineage>
</organism>
<evidence type="ECO:0000256" key="1">
    <source>
        <dbReference type="SAM" id="SignalP"/>
    </source>
</evidence>
<name>A0A7S1MX14_HEMAN</name>
<gene>
    <name evidence="2" type="ORF">HAND00432_LOCUS35309</name>
</gene>
<sequence>MLHIVLLLALLSCLSCSKDPPSSCSAQPSAMVRVLTIEAGTATHDRTARLAEVEGMLGDAAEQAGCIDIVVLPELFAFLHTREHGASDFHGAPHSGAEDAEGGETSEACRQWARTWKCYVVDASSSLNSFFLCCVQVHTC</sequence>
<evidence type="ECO:0008006" key="3">
    <source>
        <dbReference type="Google" id="ProtNLM"/>
    </source>
</evidence>
<evidence type="ECO:0000313" key="2">
    <source>
        <dbReference type="EMBL" id="CAD8984297.1"/>
    </source>
</evidence>
<reference evidence="2" key="1">
    <citation type="submission" date="2021-01" db="EMBL/GenBank/DDBJ databases">
        <authorList>
            <person name="Corre E."/>
            <person name="Pelletier E."/>
            <person name="Niang G."/>
            <person name="Scheremetjew M."/>
            <person name="Finn R."/>
            <person name="Kale V."/>
            <person name="Holt S."/>
            <person name="Cochrane G."/>
            <person name="Meng A."/>
            <person name="Brown T."/>
            <person name="Cohen L."/>
        </authorList>
    </citation>
    <scope>NUCLEOTIDE SEQUENCE</scope>
    <source>
        <strain evidence="2">CCMP644</strain>
    </source>
</reference>
<dbReference type="InterPro" id="IPR036526">
    <property type="entry name" value="C-N_Hydrolase_sf"/>
</dbReference>
<dbReference type="AlphaFoldDB" id="A0A7S1MX14"/>
<protein>
    <recommendedName>
        <fullName evidence="3">CN hydrolase domain-containing protein</fullName>
    </recommendedName>
</protein>
<feature type="signal peptide" evidence="1">
    <location>
        <begin position="1"/>
        <end position="17"/>
    </location>
</feature>
<dbReference type="Gene3D" id="3.60.110.10">
    <property type="entry name" value="Carbon-nitrogen hydrolase"/>
    <property type="match status" value="1"/>
</dbReference>
<dbReference type="EMBL" id="HBFX01058682">
    <property type="protein sequence ID" value="CAD8984297.1"/>
    <property type="molecule type" value="Transcribed_RNA"/>
</dbReference>
<proteinExistence type="predicted"/>
<feature type="chain" id="PRO_5031177938" description="CN hydrolase domain-containing protein" evidence="1">
    <location>
        <begin position="18"/>
        <end position="140"/>
    </location>
</feature>